<keyword evidence="3" id="KW-0413">Isomerase</keyword>
<dbReference type="InterPro" id="IPR046357">
    <property type="entry name" value="PPIase_dom_sf"/>
</dbReference>
<dbReference type="PROSITE" id="PS50059">
    <property type="entry name" value="FKBP_PPIASE"/>
    <property type="match status" value="1"/>
</dbReference>
<dbReference type="SUPFAM" id="SSF54534">
    <property type="entry name" value="FKBP-like"/>
    <property type="match status" value="1"/>
</dbReference>
<dbReference type="FunFam" id="3.10.50.40:FF:000017">
    <property type="entry name" value="Peptidylprolyl isomerase"/>
    <property type="match status" value="1"/>
</dbReference>
<name>A0A444Y829_ARAHY</name>
<comment type="catalytic activity">
    <reaction evidence="3">
        <text>[protein]-peptidylproline (omega=180) = [protein]-peptidylproline (omega=0)</text>
        <dbReference type="Rhea" id="RHEA:16237"/>
        <dbReference type="Rhea" id="RHEA-COMP:10747"/>
        <dbReference type="Rhea" id="RHEA-COMP:10748"/>
        <dbReference type="ChEBI" id="CHEBI:83833"/>
        <dbReference type="ChEBI" id="CHEBI:83834"/>
        <dbReference type="EC" id="5.2.1.8"/>
    </reaction>
</comment>
<dbReference type="EC" id="5.2.1.8" evidence="3"/>
<dbReference type="EMBL" id="SDMP01000018">
    <property type="protein sequence ID" value="RYQ98112.1"/>
    <property type="molecule type" value="Genomic_DNA"/>
</dbReference>
<dbReference type="InterPro" id="IPR050754">
    <property type="entry name" value="FKBP4/5/8-like"/>
</dbReference>
<keyword evidence="1" id="KW-0677">Repeat</keyword>
<dbReference type="Gene3D" id="1.25.40.10">
    <property type="entry name" value="Tetratricopeptide repeat domain"/>
    <property type="match status" value="1"/>
</dbReference>
<dbReference type="PANTHER" id="PTHR46512">
    <property type="entry name" value="PEPTIDYLPROLYL ISOMERASE"/>
    <property type="match status" value="1"/>
</dbReference>
<dbReference type="InterPro" id="IPR001179">
    <property type="entry name" value="PPIase_FKBP_dom"/>
</dbReference>
<evidence type="ECO:0000313" key="5">
    <source>
        <dbReference type="EMBL" id="RYQ98112.1"/>
    </source>
</evidence>
<organism evidence="5 6">
    <name type="scientific">Arachis hypogaea</name>
    <name type="common">Peanut</name>
    <dbReference type="NCBI Taxonomy" id="3818"/>
    <lineage>
        <taxon>Eukaryota</taxon>
        <taxon>Viridiplantae</taxon>
        <taxon>Streptophyta</taxon>
        <taxon>Embryophyta</taxon>
        <taxon>Tracheophyta</taxon>
        <taxon>Spermatophyta</taxon>
        <taxon>Magnoliopsida</taxon>
        <taxon>eudicotyledons</taxon>
        <taxon>Gunneridae</taxon>
        <taxon>Pentapetalae</taxon>
        <taxon>rosids</taxon>
        <taxon>fabids</taxon>
        <taxon>Fabales</taxon>
        <taxon>Fabaceae</taxon>
        <taxon>Papilionoideae</taxon>
        <taxon>50 kb inversion clade</taxon>
        <taxon>dalbergioids sensu lato</taxon>
        <taxon>Dalbergieae</taxon>
        <taxon>Pterocarpus clade</taxon>
        <taxon>Arachis</taxon>
    </lineage>
</organism>
<keyword evidence="6" id="KW-1185">Reference proteome</keyword>
<keyword evidence="3" id="KW-0697">Rotamase</keyword>
<accession>A0A444Y829</accession>
<proteinExistence type="predicted"/>
<protein>
    <recommendedName>
        <fullName evidence="3">peptidylprolyl isomerase</fullName>
        <ecNumber evidence="3">5.2.1.8</ecNumber>
    </recommendedName>
</protein>
<dbReference type="Gene3D" id="3.10.50.40">
    <property type="match status" value="1"/>
</dbReference>
<evidence type="ECO:0000259" key="4">
    <source>
        <dbReference type="PROSITE" id="PS50059"/>
    </source>
</evidence>
<dbReference type="Proteomes" id="UP000289738">
    <property type="component" value="Chromosome B08"/>
</dbReference>
<comment type="caution">
    <text evidence="5">The sequence shown here is derived from an EMBL/GenBank/DDBJ whole genome shotgun (WGS) entry which is preliminary data.</text>
</comment>
<sequence length="194" mass="21968">MYTIKFEAFVIADAFGENRRLHQVVSDITKDKKVLKKTLKEEEGYERPNDGAVVQVKHIGKLQDGTVFVKKGHDDEQPFEFKIDEEQVIDGLDKTVMNMKKGEVALVTIHPEYAFGSSGSTQELATVPANSNVYYEVELVSFVKDLNTLEKIEATGKKKEEGNVLFKADKYERASKRYEKFSVSFTVECSTVAR</sequence>
<evidence type="ECO:0000256" key="3">
    <source>
        <dbReference type="PROSITE-ProRule" id="PRU00277"/>
    </source>
</evidence>
<evidence type="ECO:0000256" key="1">
    <source>
        <dbReference type="ARBA" id="ARBA00022737"/>
    </source>
</evidence>
<dbReference type="AlphaFoldDB" id="A0A444Y829"/>
<dbReference type="Pfam" id="PF00254">
    <property type="entry name" value="FKBP_C"/>
    <property type="match status" value="1"/>
</dbReference>
<dbReference type="STRING" id="3818.A0A444Y829"/>
<reference evidence="5 6" key="1">
    <citation type="submission" date="2019-01" db="EMBL/GenBank/DDBJ databases">
        <title>Sequencing of cultivated peanut Arachis hypogaea provides insights into genome evolution and oil improvement.</title>
        <authorList>
            <person name="Chen X."/>
        </authorList>
    </citation>
    <scope>NUCLEOTIDE SEQUENCE [LARGE SCALE GENOMIC DNA]</scope>
    <source>
        <strain evidence="6">cv. Fuhuasheng</strain>
        <tissue evidence="5">Leaves</tissue>
    </source>
</reference>
<keyword evidence="2" id="KW-0802">TPR repeat</keyword>
<evidence type="ECO:0000256" key="2">
    <source>
        <dbReference type="ARBA" id="ARBA00022803"/>
    </source>
</evidence>
<feature type="domain" description="PPIase FKBP-type" evidence="4">
    <location>
        <begin position="51"/>
        <end position="143"/>
    </location>
</feature>
<evidence type="ECO:0000313" key="6">
    <source>
        <dbReference type="Proteomes" id="UP000289738"/>
    </source>
</evidence>
<gene>
    <name evidence="5" type="ORF">Ahy_B08g094188</name>
</gene>
<dbReference type="InterPro" id="IPR011990">
    <property type="entry name" value="TPR-like_helical_dom_sf"/>
</dbReference>
<dbReference type="GO" id="GO:0003755">
    <property type="term" value="F:peptidyl-prolyl cis-trans isomerase activity"/>
    <property type="evidence" value="ECO:0007669"/>
    <property type="project" value="UniProtKB-KW"/>
</dbReference>
<dbReference type="PANTHER" id="PTHR46512:SF11">
    <property type="entry name" value="PEPTIDYLPROLYL ISOMERASE"/>
    <property type="match status" value="1"/>
</dbReference>